<comment type="caution">
    <text evidence="3">The sequence shown here is derived from an EMBL/GenBank/DDBJ whole genome shotgun (WGS) entry which is preliminary data.</text>
</comment>
<feature type="transmembrane region" description="Helical" evidence="1">
    <location>
        <begin position="183"/>
        <end position="200"/>
    </location>
</feature>
<reference evidence="3 4" key="1">
    <citation type="submission" date="2024-10" db="EMBL/GenBank/DDBJ databases">
        <title>The Natural Products Discovery Center: Release of the First 8490 Sequenced Strains for Exploring Actinobacteria Biosynthetic Diversity.</title>
        <authorList>
            <person name="Kalkreuter E."/>
            <person name="Kautsar S.A."/>
            <person name="Yang D."/>
            <person name="Bader C.D."/>
            <person name="Teijaro C.N."/>
            <person name="Fluegel L."/>
            <person name="Davis C.M."/>
            <person name="Simpson J.R."/>
            <person name="Lauterbach L."/>
            <person name="Steele A.D."/>
            <person name="Gui C."/>
            <person name="Meng S."/>
            <person name="Li G."/>
            <person name="Viehrig K."/>
            <person name="Ye F."/>
            <person name="Su P."/>
            <person name="Kiefer A.F."/>
            <person name="Nichols A."/>
            <person name="Cepeda A.J."/>
            <person name="Yan W."/>
            <person name="Fan B."/>
            <person name="Jiang Y."/>
            <person name="Adhikari A."/>
            <person name="Zheng C.-J."/>
            <person name="Schuster L."/>
            <person name="Cowan T.M."/>
            <person name="Smanski M.J."/>
            <person name="Chevrette M.G."/>
            <person name="De Carvalho L.P.S."/>
            <person name="Shen B."/>
        </authorList>
    </citation>
    <scope>NUCLEOTIDE SEQUENCE [LARGE SCALE GENOMIC DNA]</scope>
    <source>
        <strain evidence="3 4">NPDC053399</strain>
    </source>
</reference>
<dbReference type="EMBL" id="JBITYG010000012">
    <property type="protein sequence ID" value="MFI9105310.1"/>
    <property type="molecule type" value="Genomic_DNA"/>
</dbReference>
<dbReference type="Proteomes" id="UP001614394">
    <property type="component" value="Unassembled WGS sequence"/>
</dbReference>
<feature type="transmembrane region" description="Helical" evidence="1">
    <location>
        <begin position="101"/>
        <end position="119"/>
    </location>
</feature>
<keyword evidence="1" id="KW-1133">Transmembrane helix</keyword>
<proteinExistence type="predicted"/>
<gene>
    <name evidence="3" type="ORF">ACIGXA_32845</name>
</gene>
<dbReference type="GO" id="GO:0016746">
    <property type="term" value="F:acyltransferase activity"/>
    <property type="evidence" value="ECO:0007669"/>
    <property type="project" value="UniProtKB-KW"/>
</dbReference>
<feature type="transmembrane region" description="Helical" evidence="1">
    <location>
        <begin position="251"/>
        <end position="278"/>
    </location>
</feature>
<feature type="transmembrane region" description="Helical" evidence="1">
    <location>
        <begin position="290"/>
        <end position="309"/>
    </location>
</feature>
<keyword evidence="4" id="KW-1185">Reference proteome</keyword>
<feature type="transmembrane region" description="Helical" evidence="1">
    <location>
        <begin position="212"/>
        <end position="231"/>
    </location>
</feature>
<evidence type="ECO:0000256" key="1">
    <source>
        <dbReference type="SAM" id="Phobius"/>
    </source>
</evidence>
<dbReference type="InterPro" id="IPR052734">
    <property type="entry name" value="Nod_factor_acetyltransferase"/>
</dbReference>
<keyword evidence="3" id="KW-0012">Acyltransferase</keyword>
<feature type="domain" description="Acyltransferase 3" evidence="2">
    <location>
        <begin position="30"/>
        <end position="337"/>
    </location>
</feature>
<dbReference type="Pfam" id="PF01757">
    <property type="entry name" value="Acyl_transf_3"/>
    <property type="match status" value="1"/>
</dbReference>
<feature type="transmembrane region" description="Helical" evidence="1">
    <location>
        <begin position="67"/>
        <end position="89"/>
    </location>
</feature>
<evidence type="ECO:0000313" key="4">
    <source>
        <dbReference type="Proteomes" id="UP001614394"/>
    </source>
</evidence>
<accession>A0ABW8CFT7</accession>
<organism evidence="3 4">
    <name type="scientific">Streptomyces fildesensis</name>
    <dbReference type="NCBI Taxonomy" id="375757"/>
    <lineage>
        <taxon>Bacteria</taxon>
        <taxon>Bacillati</taxon>
        <taxon>Actinomycetota</taxon>
        <taxon>Actinomycetes</taxon>
        <taxon>Kitasatosporales</taxon>
        <taxon>Streptomycetaceae</taxon>
        <taxon>Streptomyces</taxon>
    </lineage>
</organism>
<dbReference type="RefSeq" id="WP_399656014.1">
    <property type="nucleotide sequence ID" value="NZ_JBITYG010000012.1"/>
</dbReference>
<dbReference type="PANTHER" id="PTHR37312:SF1">
    <property type="entry name" value="MEMBRANE-BOUND ACYLTRANSFERASE YKRP-RELATED"/>
    <property type="match status" value="1"/>
</dbReference>
<dbReference type="InterPro" id="IPR002656">
    <property type="entry name" value="Acyl_transf_3_dom"/>
</dbReference>
<keyword evidence="1" id="KW-0812">Transmembrane</keyword>
<evidence type="ECO:0000313" key="3">
    <source>
        <dbReference type="EMBL" id="MFI9105310.1"/>
    </source>
</evidence>
<feature type="transmembrane region" description="Helical" evidence="1">
    <location>
        <begin position="158"/>
        <end position="177"/>
    </location>
</feature>
<feature type="transmembrane region" description="Helical" evidence="1">
    <location>
        <begin position="134"/>
        <end position="151"/>
    </location>
</feature>
<sequence>MTTSAVPAQSRAAETVGGRATGAPAVPRDAFFDNAKLLATVLVVLGHTWGPLVDNDPGMRGLRTCYLLVYSFHMPLFIMISGWFSRSFAENASDPGRLRRLLTSTVVPYVLFATAYQIYDKYRHDEPISVDLTVPFYLTWFLAALFVWRLSAPLWRTLRAPVLVATLVMLGAGFASFSGELDLGRVFQLLPFFVLGLTVRREHVQWVRNSRALRWAATPVFAAAFAAWYHYGPRVESAWLYRQSGHQQLGVGMAHWVVAALGLALGALILSLGFLALVPRRTNWFTSLGAGTQYTYLLHGFAVQMALAYDYEHSRFINSPTGLIALSAIAVLATGVLASPPVRRVLGWAVEPTMRWAFRSDRRPHRAA</sequence>
<keyword evidence="3" id="KW-0808">Transferase</keyword>
<keyword evidence="1" id="KW-0472">Membrane</keyword>
<dbReference type="PANTHER" id="PTHR37312">
    <property type="entry name" value="MEMBRANE-BOUND ACYLTRANSFERASE YKRP-RELATED"/>
    <property type="match status" value="1"/>
</dbReference>
<feature type="transmembrane region" description="Helical" evidence="1">
    <location>
        <begin position="321"/>
        <end position="338"/>
    </location>
</feature>
<protein>
    <submittedName>
        <fullName evidence="3">Acyltransferase family protein</fullName>
    </submittedName>
</protein>
<name>A0ABW8CFT7_9ACTN</name>
<evidence type="ECO:0000259" key="2">
    <source>
        <dbReference type="Pfam" id="PF01757"/>
    </source>
</evidence>